<name>A0A8T0PSW6_PANVG</name>
<accession>A0A8T0PSW6</accession>
<organism evidence="2 3">
    <name type="scientific">Panicum virgatum</name>
    <name type="common">Blackwell switchgrass</name>
    <dbReference type="NCBI Taxonomy" id="38727"/>
    <lineage>
        <taxon>Eukaryota</taxon>
        <taxon>Viridiplantae</taxon>
        <taxon>Streptophyta</taxon>
        <taxon>Embryophyta</taxon>
        <taxon>Tracheophyta</taxon>
        <taxon>Spermatophyta</taxon>
        <taxon>Magnoliopsida</taxon>
        <taxon>Liliopsida</taxon>
        <taxon>Poales</taxon>
        <taxon>Poaceae</taxon>
        <taxon>PACMAD clade</taxon>
        <taxon>Panicoideae</taxon>
        <taxon>Panicodae</taxon>
        <taxon>Paniceae</taxon>
        <taxon>Panicinae</taxon>
        <taxon>Panicum</taxon>
        <taxon>Panicum sect. Hiantes</taxon>
    </lineage>
</organism>
<protein>
    <submittedName>
        <fullName evidence="2">Uncharacterized protein</fullName>
    </submittedName>
</protein>
<evidence type="ECO:0000313" key="3">
    <source>
        <dbReference type="Proteomes" id="UP000823388"/>
    </source>
</evidence>
<dbReference type="Proteomes" id="UP000823388">
    <property type="component" value="Chromosome 8K"/>
</dbReference>
<comment type="caution">
    <text evidence="2">The sequence shown here is derived from an EMBL/GenBank/DDBJ whole genome shotgun (WGS) entry which is preliminary data.</text>
</comment>
<proteinExistence type="predicted"/>
<gene>
    <name evidence="2" type="ORF">PVAP13_8KG111607</name>
</gene>
<sequence>MTANNSKSQLVKQPKKAVSSPWTQPNPNFKFGEPMLTEAALESAGPSCVTLHKYYMRLCAEKKKSGIIVLFKRCHFLRSSDKECLLVNLSDLYDLFNLDTLDTSLVRCFSLSLVQKIQQQSLPVGILDPLMMSVAVMKYSREEAADYLARAISRFARREYIMFAHNPGLMPNQERKRKVAVSSHMQQSLRVTNSCLVTHVVSTLPNI</sequence>
<feature type="compositionally biased region" description="Polar residues" evidence="1">
    <location>
        <begin position="1"/>
        <end position="11"/>
    </location>
</feature>
<feature type="region of interest" description="Disordered" evidence="1">
    <location>
        <begin position="1"/>
        <end position="25"/>
    </location>
</feature>
<reference evidence="2" key="1">
    <citation type="submission" date="2020-05" db="EMBL/GenBank/DDBJ databases">
        <title>WGS assembly of Panicum virgatum.</title>
        <authorList>
            <person name="Lovell J.T."/>
            <person name="Jenkins J."/>
            <person name="Shu S."/>
            <person name="Juenger T.E."/>
            <person name="Schmutz J."/>
        </authorList>
    </citation>
    <scope>NUCLEOTIDE SEQUENCE</scope>
    <source>
        <strain evidence="2">AP13</strain>
    </source>
</reference>
<keyword evidence="3" id="KW-1185">Reference proteome</keyword>
<evidence type="ECO:0000313" key="2">
    <source>
        <dbReference type="EMBL" id="KAG2561154.1"/>
    </source>
</evidence>
<dbReference type="AlphaFoldDB" id="A0A8T0PSW6"/>
<dbReference type="EMBL" id="CM029051">
    <property type="protein sequence ID" value="KAG2561154.1"/>
    <property type="molecule type" value="Genomic_DNA"/>
</dbReference>
<evidence type="ECO:0000256" key="1">
    <source>
        <dbReference type="SAM" id="MobiDB-lite"/>
    </source>
</evidence>